<name>A0ABQ9U6K0_SAGOE</name>
<feature type="region of interest" description="Disordered" evidence="1">
    <location>
        <begin position="1"/>
        <end position="75"/>
    </location>
</feature>
<feature type="compositionally biased region" description="Basic and acidic residues" evidence="1">
    <location>
        <begin position="1"/>
        <end position="13"/>
    </location>
</feature>
<evidence type="ECO:0000256" key="1">
    <source>
        <dbReference type="SAM" id="MobiDB-lite"/>
    </source>
</evidence>
<dbReference type="EMBL" id="JASSZA010000015">
    <property type="protein sequence ID" value="KAK2092675.1"/>
    <property type="molecule type" value="Genomic_DNA"/>
</dbReference>
<evidence type="ECO:0000313" key="3">
    <source>
        <dbReference type="Proteomes" id="UP001266305"/>
    </source>
</evidence>
<accession>A0ABQ9U6K0</accession>
<dbReference type="Proteomes" id="UP001266305">
    <property type="component" value="Unassembled WGS sequence"/>
</dbReference>
<organism evidence="2 3">
    <name type="scientific">Saguinus oedipus</name>
    <name type="common">Cotton-top tamarin</name>
    <name type="synonym">Oedipomidas oedipus</name>
    <dbReference type="NCBI Taxonomy" id="9490"/>
    <lineage>
        <taxon>Eukaryota</taxon>
        <taxon>Metazoa</taxon>
        <taxon>Chordata</taxon>
        <taxon>Craniata</taxon>
        <taxon>Vertebrata</taxon>
        <taxon>Euteleostomi</taxon>
        <taxon>Mammalia</taxon>
        <taxon>Eutheria</taxon>
        <taxon>Euarchontoglires</taxon>
        <taxon>Primates</taxon>
        <taxon>Haplorrhini</taxon>
        <taxon>Platyrrhini</taxon>
        <taxon>Cebidae</taxon>
        <taxon>Callitrichinae</taxon>
        <taxon>Saguinus</taxon>
    </lineage>
</organism>
<protein>
    <submittedName>
        <fullName evidence="2">Uncharacterized protein</fullName>
    </submittedName>
</protein>
<gene>
    <name evidence="2" type="ORF">P7K49_029204</name>
</gene>
<comment type="caution">
    <text evidence="2">The sequence shown here is derived from an EMBL/GenBank/DDBJ whole genome shotgun (WGS) entry which is preliminary data.</text>
</comment>
<sequence>MSLRAGTDREPPGREQGSGRSVRVTQELLGSGNGVLRSSLLTKRTSTETRAWPATPTQKENTSHMEAAILGAPPP</sequence>
<keyword evidence="3" id="KW-1185">Reference proteome</keyword>
<evidence type="ECO:0000313" key="2">
    <source>
        <dbReference type="EMBL" id="KAK2092675.1"/>
    </source>
</evidence>
<proteinExistence type="predicted"/>
<reference evidence="2 3" key="1">
    <citation type="submission" date="2023-05" db="EMBL/GenBank/DDBJ databases">
        <title>B98-5 Cell Line De Novo Hybrid Assembly: An Optical Mapping Approach.</title>
        <authorList>
            <person name="Kananen K."/>
            <person name="Auerbach J.A."/>
            <person name="Kautto E."/>
            <person name="Blachly J.S."/>
        </authorList>
    </citation>
    <scope>NUCLEOTIDE SEQUENCE [LARGE SCALE GENOMIC DNA]</scope>
    <source>
        <strain evidence="2">B95-8</strain>
        <tissue evidence="2">Cell line</tissue>
    </source>
</reference>